<keyword evidence="1" id="KW-0812">Transmembrane</keyword>
<keyword evidence="1" id="KW-0472">Membrane</keyword>
<comment type="caution">
    <text evidence="3">The sequence shown here is derived from an EMBL/GenBank/DDBJ whole genome shotgun (WGS) entry which is preliminary data.</text>
</comment>
<dbReference type="AlphaFoldDB" id="V6AQ95"/>
<dbReference type="EMBL" id="CBTY010000001">
    <property type="protein sequence ID" value="CDI04876.1"/>
    <property type="molecule type" value="Genomic_DNA"/>
</dbReference>
<dbReference type="Proteomes" id="UP000018159">
    <property type="component" value="Unassembled WGS sequence"/>
</dbReference>
<protein>
    <submittedName>
        <fullName evidence="3">Uncharacterized protein</fullName>
    </submittedName>
</protein>
<feature type="transmembrane region" description="Helical" evidence="1">
    <location>
        <begin position="72"/>
        <end position="90"/>
    </location>
</feature>
<reference evidence="2" key="3">
    <citation type="submission" date="2021-02" db="EMBL/GenBank/DDBJ databases">
        <authorList>
            <person name="Han P."/>
        </authorList>
    </citation>
    <scope>NUCLEOTIDE SEQUENCE</scope>
    <source>
        <strain evidence="2">Candidatus Nitrosotenuis uzonensis 5A</strain>
    </source>
</reference>
<reference evidence="3" key="1">
    <citation type="journal article" date="2013" name="PLoS ONE">
        <title>Enrichment and Genome Sequence of the Group I.1a Ammonia-Oxidizing Archaeon ?Ca. Nitrosotenuis uzonensis? Representing a Clade Globally.</title>
        <authorList>
            <person name="Lebedeva E.V."/>
            <person name="Hatzenpichler R."/>
            <person name="Pelletier E."/>
            <person name="Schuster N."/>
            <person name="Hauzmayer S."/>
            <person name="Bulaev A."/>
            <person name="Grigor'eva N.V."/>
            <person name="Galushko A."/>
            <person name="Schmid M."/>
            <person name="Palatinszky M."/>
            <person name="Le Paslier D."/>
            <person name="Daims H."/>
            <person name="Wagner M."/>
        </authorList>
    </citation>
    <scope>NUCLEOTIDE SEQUENCE [LARGE SCALE GENOMIC DNA]</scope>
    <source>
        <strain evidence="3">N4</strain>
    </source>
</reference>
<evidence type="ECO:0000313" key="3">
    <source>
        <dbReference type="EMBL" id="CDI04876.1"/>
    </source>
</evidence>
<feature type="transmembrane region" description="Helical" evidence="1">
    <location>
        <begin position="7"/>
        <end position="30"/>
    </location>
</feature>
<proteinExistence type="predicted"/>
<dbReference type="STRING" id="1407055.NITUZ_10071"/>
<gene>
    <name evidence="3" type="ORF">NITUZ_10071</name>
    <name evidence="2" type="ORF">NUZ5A_60019</name>
</gene>
<organism evidence="3 4">
    <name type="scientific">Candidatus Nitrosotenuis uzonensis</name>
    <dbReference type="NCBI Taxonomy" id="1407055"/>
    <lineage>
        <taxon>Archaea</taxon>
        <taxon>Nitrososphaerota</taxon>
        <taxon>Candidatus Nitrosotenuis</taxon>
    </lineage>
</organism>
<reference evidence="3" key="2">
    <citation type="submission" date="2013-10" db="EMBL/GenBank/DDBJ databases">
        <authorList>
            <person name="Regsiter A."/>
        </authorList>
    </citation>
    <scope>NUCLEOTIDE SEQUENCE</scope>
    <source>
        <strain evidence="3">N4</strain>
    </source>
</reference>
<dbReference type="EMBL" id="CAJNAQ010000006">
    <property type="protein sequence ID" value="CAE6504508.1"/>
    <property type="molecule type" value="Genomic_DNA"/>
</dbReference>
<evidence type="ECO:0000313" key="4">
    <source>
        <dbReference type="Proteomes" id="UP000018159"/>
    </source>
</evidence>
<sequence>MAVEKYLAVASLGLFIMFGGEINTLYNYLINPKYEVEPEPQILMYISIGAAPAMSVAGTAFFLSKRYGSRPVGSLIIAGGVALFAGMYHANTLVPQIDKNYVVFAVEIIPPLFMAVSFAVMGVGAWLLKTRPRPVKEYF</sequence>
<evidence type="ECO:0000313" key="2">
    <source>
        <dbReference type="EMBL" id="CAE6504508.1"/>
    </source>
</evidence>
<feature type="transmembrane region" description="Helical" evidence="1">
    <location>
        <begin position="102"/>
        <end position="128"/>
    </location>
</feature>
<name>V6AQ95_9ARCH</name>
<evidence type="ECO:0000256" key="1">
    <source>
        <dbReference type="SAM" id="Phobius"/>
    </source>
</evidence>
<dbReference type="OrthoDB" id="11172at2157"/>
<feature type="transmembrane region" description="Helical" evidence="1">
    <location>
        <begin position="42"/>
        <end position="63"/>
    </location>
</feature>
<keyword evidence="4" id="KW-1185">Reference proteome</keyword>
<dbReference type="RefSeq" id="WP_048194042.1">
    <property type="nucleotide sequence ID" value="NZ_CAJNAQ010000006.1"/>
</dbReference>
<keyword evidence="1" id="KW-1133">Transmembrane helix</keyword>
<dbReference type="Proteomes" id="UP000655759">
    <property type="component" value="Unassembled WGS sequence"/>
</dbReference>
<accession>V6AQ95</accession>